<keyword evidence="5 10" id="KW-0072">Autophagy</keyword>
<keyword evidence="7 9" id="KW-0449">Lipoprotein</keyword>
<accession>A0A5J5F9Q2</accession>
<comment type="caution">
    <text evidence="11">The sequence shown here is derived from an EMBL/GenBank/DDBJ whole genome shotgun (WGS) entry which is preliminary data.</text>
</comment>
<dbReference type="OrthoDB" id="5365884at2759"/>
<comment type="similarity">
    <text evidence="3 10">Belongs to the ATG8 family.</text>
</comment>
<dbReference type="GO" id="GO:0000421">
    <property type="term" value="C:autophagosome membrane"/>
    <property type="evidence" value="ECO:0007669"/>
    <property type="project" value="UniProtKB-SubCell"/>
</dbReference>
<evidence type="ECO:0000313" key="12">
    <source>
        <dbReference type="Proteomes" id="UP000326924"/>
    </source>
</evidence>
<evidence type="ECO:0000256" key="9">
    <source>
        <dbReference type="PIRSR" id="PIRSR604241-50"/>
    </source>
</evidence>
<dbReference type="Pfam" id="PF02991">
    <property type="entry name" value="ATG8"/>
    <property type="match status" value="1"/>
</dbReference>
<evidence type="ECO:0000256" key="10">
    <source>
        <dbReference type="RuleBase" id="RU004384"/>
    </source>
</evidence>
<dbReference type="Proteomes" id="UP000326924">
    <property type="component" value="Unassembled WGS sequence"/>
</dbReference>
<protein>
    <recommendedName>
        <fullName evidence="10">Autophagy-related protein</fullName>
    </recommendedName>
</protein>
<evidence type="ECO:0000256" key="1">
    <source>
        <dbReference type="ARBA" id="ARBA00004512"/>
    </source>
</evidence>
<keyword evidence="12" id="KW-1185">Reference proteome</keyword>
<dbReference type="AlphaFoldDB" id="A0A5J5F9Q2"/>
<evidence type="ECO:0000256" key="3">
    <source>
        <dbReference type="ARBA" id="ARBA00007293"/>
    </source>
</evidence>
<keyword evidence="8" id="KW-0968">Cytoplasmic vesicle</keyword>
<evidence type="ECO:0000256" key="8">
    <source>
        <dbReference type="ARBA" id="ARBA00023329"/>
    </source>
</evidence>
<feature type="lipid moiety-binding region" description="Phosphatidylserine amidated glycine; alternate" evidence="9">
    <location>
        <position position="121"/>
    </location>
</feature>
<evidence type="ECO:0000256" key="6">
    <source>
        <dbReference type="ARBA" id="ARBA00023136"/>
    </source>
</evidence>
<comment type="subcellular location">
    <subcellularLocation>
        <location evidence="1">Cytoplasmic vesicle</location>
        <location evidence="1">Autophagosome membrane</location>
        <topology evidence="1">Lipid-anchor</topology>
    </subcellularLocation>
    <subcellularLocation>
        <location evidence="2">Vacuole membrane</location>
        <topology evidence="2">Lipid-anchor</topology>
    </subcellularLocation>
</comment>
<evidence type="ECO:0000256" key="4">
    <source>
        <dbReference type="ARBA" id="ARBA00022554"/>
    </source>
</evidence>
<keyword evidence="6" id="KW-0472">Membrane</keyword>
<gene>
    <name evidence="11" type="ORF">FN846DRAFT_771717</name>
</gene>
<organism evidence="11 12">
    <name type="scientific">Sphaerosporella brunnea</name>
    <dbReference type="NCBI Taxonomy" id="1250544"/>
    <lineage>
        <taxon>Eukaryota</taxon>
        <taxon>Fungi</taxon>
        <taxon>Dikarya</taxon>
        <taxon>Ascomycota</taxon>
        <taxon>Pezizomycotina</taxon>
        <taxon>Pezizomycetes</taxon>
        <taxon>Pezizales</taxon>
        <taxon>Pyronemataceae</taxon>
        <taxon>Sphaerosporella</taxon>
    </lineage>
</organism>
<proteinExistence type="inferred from homology"/>
<reference evidence="11 12" key="1">
    <citation type="submission" date="2019-09" db="EMBL/GenBank/DDBJ databases">
        <title>Draft genome of the ectomycorrhizal ascomycete Sphaerosporella brunnea.</title>
        <authorList>
            <consortium name="DOE Joint Genome Institute"/>
            <person name="Benucci G.M."/>
            <person name="Marozzi G."/>
            <person name="Antonielli L."/>
            <person name="Sanchez S."/>
            <person name="Marco P."/>
            <person name="Wang X."/>
            <person name="Falini L.B."/>
            <person name="Barry K."/>
            <person name="Haridas S."/>
            <person name="Lipzen A."/>
            <person name="Labutti K."/>
            <person name="Grigoriev I.V."/>
            <person name="Murat C."/>
            <person name="Martin F."/>
            <person name="Albertini E."/>
            <person name="Donnini D."/>
            <person name="Bonito G."/>
        </authorList>
    </citation>
    <scope>NUCLEOTIDE SEQUENCE [LARGE SCALE GENOMIC DNA]</scope>
    <source>
        <strain evidence="11 12">Sb_GMNB300</strain>
    </source>
</reference>
<keyword evidence="4" id="KW-0926">Vacuole</keyword>
<dbReference type="InParanoid" id="A0A5J5F9Q2"/>
<dbReference type="InterPro" id="IPR004241">
    <property type="entry name" value="Atg8-like"/>
</dbReference>
<dbReference type="GO" id="GO:0031410">
    <property type="term" value="C:cytoplasmic vesicle"/>
    <property type="evidence" value="ECO:0007669"/>
    <property type="project" value="UniProtKB-KW"/>
</dbReference>
<evidence type="ECO:0000256" key="5">
    <source>
        <dbReference type="ARBA" id="ARBA00023006"/>
    </source>
</evidence>
<name>A0A5J5F9Q2_9PEZI</name>
<sequence>MKPVGTFKASTTLGDRIQQAIDCRRKYSPPRIPIVLEHAHSTKRPLVQIARSQFLVPPELRVGEFMYKIRKSINMPAAIAVYLMVDDCTTIPSKTLGEYYEEARDPDGWLYLVWAEESTFGHVVAEQGCEVI</sequence>
<dbReference type="InterPro" id="IPR029071">
    <property type="entry name" value="Ubiquitin-like_domsf"/>
</dbReference>
<dbReference type="PANTHER" id="PTHR10969">
    <property type="entry name" value="MICROTUBULE-ASSOCIATED PROTEINS 1A/1B LIGHT CHAIN 3-RELATED"/>
    <property type="match status" value="1"/>
</dbReference>
<dbReference type="EMBL" id="VXIS01000012">
    <property type="protein sequence ID" value="KAA8913712.1"/>
    <property type="molecule type" value="Genomic_DNA"/>
</dbReference>
<dbReference type="SUPFAM" id="SSF54236">
    <property type="entry name" value="Ubiquitin-like"/>
    <property type="match status" value="1"/>
</dbReference>
<dbReference type="Gene3D" id="3.10.20.90">
    <property type="entry name" value="Phosphatidylinositol 3-kinase Catalytic Subunit, Chain A, domain 1"/>
    <property type="match status" value="1"/>
</dbReference>
<evidence type="ECO:0000313" key="11">
    <source>
        <dbReference type="EMBL" id="KAA8913712.1"/>
    </source>
</evidence>
<dbReference type="GO" id="GO:0006914">
    <property type="term" value="P:autophagy"/>
    <property type="evidence" value="ECO:0007669"/>
    <property type="project" value="UniProtKB-KW"/>
</dbReference>
<evidence type="ECO:0000256" key="2">
    <source>
        <dbReference type="ARBA" id="ARBA00004592"/>
    </source>
</evidence>
<evidence type="ECO:0000256" key="7">
    <source>
        <dbReference type="ARBA" id="ARBA00023288"/>
    </source>
</evidence>